<keyword evidence="4" id="KW-1185">Reference proteome</keyword>
<accession>A0A1Q9DYF3</accession>
<evidence type="ECO:0000313" key="3">
    <source>
        <dbReference type="EMBL" id="OLQ00221.1"/>
    </source>
</evidence>
<proteinExistence type="predicted"/>
<evidence type="ECO:0000313" key="4">
    <source>
        <dbReference type="Proteomes" id="UP000186817"/>
    </source>
</evidence>
<evidence type="ECO:0000256" key="1">
    <source>
        <dbReference type="SAM" id="Coils"/>
    </source>
</evidence>
<sequence length="1117" mass="125855">MVGCVQHCLLPSPEGYFPAGAAWVTVKPLFVAKSHAASFAEAPEEAFGRQGLSLKVAATRAAGRAKVSHDELDAEVQQAKDSARDISRQPSDTKEAEIEKMQSLAEAMNTTQLAKKKEIGSTEQWIAADSRRDFAQGEQLEAEEQEQRVLQAIHEAEAEAQRRTKGRNTIVGNDAENKFGMIIHTKEACDAEKGTEWHNGKCVVSGESRSPDTPEEVAAMKAVNDAQEEFNAAKQVVHDKNHIFKEKQHKLNNAKIELESYRNHHPPESIFASATPEETALRQKFDAVKAEWDVAHDALNAAKADSWAKRTRLSEALREAISVEHQEEQKDEADLDTIDQVRGRAHADVERSEDEIAKIEEEQAEVVGGIAQKFQAEARKHPVDSAARQDMEGEATWYRQWQHDAEAEAKDLHDRNLPAYIRDHVREQQDAVRENDASRKAFADAAAEGRDQDAAEALLLKPEDENDRDPKAILKEESSHLEKLMKTDAGAGDDELQATKQKSEVQNHRNAIEFREFANQKALHDASKPQAALCFPLLPAPPQRHQTRQKHLAEPFNLSEFPMSVYNVDKLLEEASRRFARCLPPGEEQLPLKEVWAAVDRYIFSCLEHFRGLVIPGFARITWQVEHRFRRDSTELYFELLEPFCRTFHVANSRRYAAPLEADLAACEDFNYSKAALRFSRKLKKDHVVAGLRVLVIRMGEAMAQGRQMSLDFTVGKLLAREREARFVFSAEAQQSLLEGRPLPSRAPPEAAWEADPAPTAEGGKQGEAVVLPPSPKASEEGELPQRRKRSYWQPKPKPRARLQRCVKPLEQATPRPATSVGRYPEGATTPPATARRLSSLGAPPQLPPRPATRAGEMPMSPKPTMAAKGKQAFEEEQTSSPRCNDVQACLDQCLIRHIRQLEKRASQALNRNTEEAKLTLKQKEIDERRQRVAKLRENADFLVKQMEDREARRRLDAEAERAESHTTTSSKSTPRKAGVSEHRRDLLTSNLKEECASQISGDLLQDKLLAGRPRPATVLGTMEARSELHSCLTSQIEVRRQKREASRRQQLEEEATMLELEAQDIVRQNQQHKAAQLDAQQRLRDAWRLGRQLRDVDKRVEALEEGRLPPRPCESR</sequence>
<feature type="coiled-coil region" evidence="1">
    <location>
        <begin position="899"/>
        <end position="953"/>
    </location>
</feature>
<keyword evidence="1" id="KW-0175">Coiled coil</keyword>
<dbReference type="Proteomes" id="UP000186817">
    <property type="component" value="Unassembled WGS sequence"/>
</dbReference>
<feature type="coiled-coil region" evidence="1">
    <location>
        <begin position="1042"/>
        <end position="1069"/>
    </location>
</feature>
<gene>
    <name evidence="3" type="ORF">AK812_SmicGene17149</name>
</gene>
<protein>
    <submittedName>
        <fullName evidence="3">Uncharacterized protein</fullName>
    </submittedName>
</protein>
<feature type="region of interest" description="Disordered" evidence="2">
    <location>
        <begin position="953"/>
        <end position="984"/>
    </location>
</feature>
<dbReference type="EMBL" id="LSRX01000335">
    <property type="protein sequence ID" value="OLQ00221.1"/>
    <property type="molecule type" value="Genomic_DNA"/>
</dbReference>
<reference evidence="3 4" key="1">
    <citation type="submission" date="2016-02" db="EMBL/GenBank/DDBJ databases">
        <title>Genome analysis of coral dinoflagellate symbionts highlights evolutionary adaptations to a symbiotic lifestyle.</title>
        <authorList>
            <person name="Aranda M."/>
            <person name="Li Y."/>
            <person name="Liew Y.J."/>
            <person name="Baumgarten S."/>
            <person name="Simakov O."/>
            <person name="Wilson M."/>
            <person name="Piel J."/>
            <person name="Ashoor H."/>
            <person name="Bougouffa S."/>
            <person name="Bajic V.B."/>
            <person name="Ryu T."/>
            <person name="Ravasi T."/>
            <person name="Bayer T."/>
            <person name="Micklem G."/>
            <person name="Kim H."/>
            <person name="Bhak J."/>
            <person name="Lajeunesse T.C."/>
            <person name="Voolstra C.R."/>
        </authorList>
    </citation>
    <scope>NUCLEOTIDE SEQUENCE [LARGE SCALE GENOMIC DNA]</scope>
    <source>
        <strain evidence="3 4">CCMP2467</strain>
    </source>
</reference>
<organism evidence="3 4">
    <name type="scientific">Symbiodinium microadriaticum</name>
    <name type="common">Dinoflagellate</name>
    <name type="synonym">Zooxanthella microadriatica</name>
    <dbReference type="NCBI Taxonomy" id="2951"/>
    <lineage>
        <taxon>Eukaryota</taxon>
        <taxon>Sar</taxon>
        <taxon>Alveolata</taxon>
        <taxon>Dinophyceae</taxon>
        <taxon>Suessiales</taxon>
        <taxon>Symbiodiniaceae</taxon>
        <taxon>Symbiodinium</taxon>
    </lineage>
</organism>
<feature type="compositionally biased region" description="Low complexity" evidence="2">
    <location>
        <begin position="748"/>
        <end position="762"/>
    </location>
</feature>
<comment type="caution">
    <text evidence="3">The sequence shown here is derived from an EMBL/GenBank/DDBJ whole genome shotgun (WGS) entry which is preliminary data.</text>
</comment>
<evidence type="ECO:0000256" key="2">
    <source>
        <dbReference type="SAM" id="MobiDB-lite"/>
    </source>
</evidence>
<dbReference type="AlphaFoldDB" id="A0A1Q9DYF3"/>
<dbReference type="OrthoDB" id="552140at2759"/>
<feature type="compositionally biased region" description="Basic residues" evidence="2">
    <location>
        <begin position="787"/>
        <end position="805"/>
    </location>
</feature>
<feature type="region of interest" description="Disordered" evidence="2">
    <location>
        <begin position="739"/>
        <end position="865"/>
    </location>
</feature>
<name>A0A1Q9DYF3_SYMMI</name>
<feature type="compositionally biased region" description="Basic and acidic residues" evidence="2">
    <location>
        <begin position="953"/>
        <end position="965"/>
    </location>
</feature>